<evidence type="ECO:0000256" key="1">
    <source>
        <dbReference type="SAM" id="MobiDB-lite"/>
    </source>
</evidence>
<evidence type="ECO:0008006" key="4">
    <source>
        <dbReference type="Google" id="ProtNLM"/>
    </source>
</evidence>
<feature type="compositionally biased region" description="Basic residues" evidence="1">
    <location>
        <begin position="1"/>
        <end position="13"/>
    </location>
</feature>
<protein>
    <recommendedName>
        <fullName evidence="4">Nucleoporin</fullName>
    </recommendedName>
</protein>
<dbReference type="eggNOG" id="ENOG502RZ4Z">
    <property type="taxonomic scope" value="Eukaryota"/>
</dbReference>
<feature type="region of interest" description="Disordered" evidence="1">
    <location>
        <begin position="46"/>
        <end position="65"/>
    </location>
</feature>
<dbReference type="AlphaFoldDB" id="C4QYY8"/>
<evidence type="ECO:0000313" key="2">
    <source>
        <dbReference type="EMBL" id="CAY68462.1"/>
    </source>
</evidence>
<dbReference type="Proteomes" id="UP000000314">
    <property type="component" value="Chromosome 1"/>
</dbReference>
<feature type="compositionally biased region" description="Basic and acidic residues" evidence="1">
    <location>
        <begin position="307"/>
        <end position="318"/>
    </location>
</feature>
<organism evidence="2 3">
    <name type="scientific">Komagataella phaffii (strain GS115 / ATCC 20864)</name>
    <name type="common">Yeast</name>
    <name type="synonym">Pichia pastoris</name>
    <dbReference type="NCBI Taxonomy" id="644223"/>
    <lineage>
        <taxon>Eukaryota</taxon>
        <taxon>Fungi</taxon>
        <taxon>Dikarya</taxon>
        <taxon>Ascomycota</taxon>
        <taxon>Saccharomycotina</taxon>
        <taxon>Pichiomycetes</taxon>
        <taxon>Pichiales</taxon>
        <taxon>Pichiaceae</taxon>
        <taxon>Komagataella</taxon>
    </lineage>
</organism>
<feature type="compositionally biased region" description="Basic and acidic residues" evidence="1">
    <location>
        <begin position="422"/>
        <end position="432"/>
    </location>
</feature>
<accession>C4QYY8</accession>
<feature type="region of interest" description="Disordered" evidence="1">
    <location>
        <begin position="137"/>
        <end position="179"/>
    </location>
</feature>
<keyword evidence="3" id="KW-1185">Reference proteome</keyword>
<dbReference type="OrthoDB" id="3981296at2759"/>
<feature type="region of interest" description="Disordered" evidence="1">
    <location>
        <begin position="221"/>
        <end position="257"/>
    </location>
</feature>
<dbReference type="FunCoup" id="C4QYY8">
    <property type="interactions" value="279"/>
</dbReference>
<feature type="region of interest" description="Disordered" evidence="1">
    <location>
        <begin position="296"/>
        <end position="449"/>
    </location>
</feature>
<feature type="compositionally biased region" description="Polar residues" evidence="1">
    <location>
        <begin position="368"/>
        <end position="411"/>
    </location>
</feature>
<evidence type="ECO:0000313" key="3">
    <source>
        <dbReference type="Proteomes" id="UP000000314"/>
    </source>
</evidence>
<feature type="compositionally biased region" description="Polar residues" evidence="1">
    <location>
        <begin position="56"/>
        <end position="65"/>
    </location>
</feature>
<dbReference type="OMA" id="GHIDMNS"/>
<dbReference type="GeneID" id="8197733"/>
<name>C4QYY8_KOMPG</name>
<dbReference type="InParanoid" id="C4QYY8"/>
<proteinExistence type="predicted"/>
<dbReference type="RefSeq" id="XP_002490742.1">
    <property type="nucleotide sequence ID" value="XM_002490697.1"/>
</dbReference>
<feature type="compositionally biased region" description="Low complexity" evidence="1">
    <location>
        <begin position="46"/>
        <end position="55"/>
    </location>
</feature>
<dbReference type="KEGG" id="ppa:PAS_chr1-4_0603"/>
<dbReference type="STRING" id="644223.C4QYY8"/>
<gene>
    <name evidence="2" type="ordered locus">PAS_chr1-4_0603</name>
</gene>
<sequence>MSVIRKHGQHHSQRPYDPPEGNSPKSGLFNKVRGFLFGDINKDQQSISNSQSQVSTFNRSAQITQERPPISPALFKKVNQSNTSILPSSPVFSTLVDDVSIQQSPSARLAKFFTEKGDQPLSDVEIQGVLSLMNQSARYQDDTRTSQSTPKILRPQTVEPIKSTPKYKPSFNSPANKSMDVYSTRKKRLVEFSSLPSPYRVRISSPLATLISKQETKKIEEVAKKEPPKQLSGTANALEGLLNQNQKEANPKPEVSRFANPYVSGLKKLNKINGIPKPPISQPVKVVEKVQEKPKISILEKMQQTAPKDDLFGKKNDQEQAPATVLSKPEVPAQAPIFTPQTAKEEPKKLTPPSTVETEKSATKPVFNAQSTAPISEAVTTETKPLFSFTPSTQFSKPPSIQPSNGFSLTKNEPIAQAPKSSESEEFSRESTQDSSKSHQPPVPVLLSQNKFSSTEYHFPTVESKTLQLDSSKVAQFESSFVF</sequence>
<dbReference type="EMBL" id="FN392319">
    <property type="protein sequence ID" value="CAY68462.1"/>
    <property type="molecule type" value="Genomic_DNA"/>
</dbReference>
<reference evidence="2 3" key="1">
    <citation type="journal article" date="2009" name="Nat. Biotechnol.">
        <title>Genome sequence of the recombinant protein production host Pichia pastoris.</title>
        <authorList>
            <person name="De Schutter K."/>
            <person name="Lin Y.C."/>
            <person name="Tiels P."/>
            <person name="Van Hecke A."/>
            <person name="Glinka S."/>
            <person name="Weber-Lehmann J."/>
            <person name="Rouze P."/>
            <person name="Van de Peer Y."/>
            <person name="Callewaert N."/>
        </authorList>
    </citation>
    <scope>NUCLEOTIDE SEQUENCE [LARGE SCALE GENOMIC DNA]</scope>
    <source>
        <strain evidence="3">GS115 / ATCC 20864</strain>
    </source>
</reference>
<feature type="region of interest" description="Disordered" evidence="1">
    <location>
        <begin position="1"/>
        <end position="28"/>
    </location>
</feature>
<dbReference type="HOGENOM" id="CLU_565129_0_0_1"/>